<protein>
    <submittedName>
        <fullName evidence="2">Lysophospholipase</fullName>
    </submittedName>
</protein>
<evidence type="ECO:0000313" key="3">
    <source>
        <dbReference type="Proteomes" id="UP000002026"/>
    </source>
</evidence>
<dbReference type="Gene3D" id="3.40.50.1820">
    <property type="entry name" value="alpha/beta hydrolase"/>
    <property type="match status" value="1"/>
</dbReference>
<dbReference type="AlphaFoldDB" id="C7N8D3"/>
<keyword evidence="3" id="KW-1185">Reference proteome</keyword>
<feature type="domain" description="Serine aminopeptidase S33" evidence="1">
    <location>
        <begin position="31"/>
        <end position="296"/>
    </location>
</feature>
<proteinExistence type="predicted"/>
<accession>C7N8D3</accession>
<dbReference type="SUPFAM" id="SSF53474">
    <property type="entry name" value="alpha/beta-Hydrolases"/>
    <property type="match status" value="1"/>
</dbReference>
<sequence length="313" mass="33895">MKTSDLTYPSHDGKTTVHAVVWEPDTDEKPLRGVIQIAHGMEEYIERYTEFAGFLVEHGFAVCGNDHVGHGKSVATPESLSHISCNPNGTDTLIEDVHGLRGLMQERFAGVPYVLFGHSMGAFMTQAYLTRHADGLAAAIICGVGFTPPVVSKGGTALVNLLIKLHGETAKSELVDGMVTGAYSKAVKNARTPLDWLSYSEANVDKYIEDPLCGVMFTLGGYKALLGLTSIAADPKAAANIPKTLPVLFIAGAEDPVGDNGEGVMKAVELYQKSGIHVVDVSLYRSMRHEILNEDDHQRVFDDVLTWLTRRGL</sequence>
<gene>
    <name evidence="2" type="ordered locus">Shel_21580</name>
</gene>
<dbReference type="PANTHER" id="PTHR11614">
    <property type="entry name" value="PHOSPHOLIPASE-RELATED"/>
    <property type="match status" value="1"/>
</dbReference>
<dbReference type="STRING" id="471855.Shel_21580"/>
<dbReference type="eggNOG" id="COG2267">
    <property type="taxonomic scope" value="Bacteria"/>
</dbReference>
<reference evidence="2 3" key="1">
    <citation type="journal article" date="2009" name="Stand. Genomic Sci.">
        <title>Complete genome sequence of Slackia heliotrinireducens type strain (RHS 1).</title>
        <authorList>
            <person name="Pukall R."/>
            <person name="Lapidus A."/>
            <person name="Nolan M."/>
            <person name="Copeland A."/>
            <person name="Glavina Del Rio T."/>
            <person name="Lucas S."/>
            <person name="Chen F."/>
            <person name="Tice H."/>
            <person name="Cheng J.F."/>
            <person name="Chertkov O."/>
            <person name="Bruce D."/>
            <person name="Goodwin L."/>
            <person name="Kuske C."/>
            <person name="Brettin T."/>
            <person name="Detter J.C."/>
            <person name="Han C."/>
            <person name="Pitluck S."/>
            <person name="Pati A."/>
            <person name="Mavrommatis K."/>
            <person name="Ivanova N."/>
            <person name="Ovchinnikova G."/>
            <person name="Chen A."/>
            <person name="Palaniappan K."/>
            <person name="Schneider S."/>
            <person name="Rohde M."/>
            <person name="Chain P."/>
            <person name="D'haeseleer P."/>
            <person name="Goker M."/>
            <person name="Bristow J."/>
            <person name="Eisen J.A."/>
            <person name="Markowitz V."/>
            <person name="Kyrpides N.C."/>
            <person name="Klenk H.P."/>
            <person name="Hugenholtz P."/>
        </authorList>
    </citation>
    <scope>NUCLEOTIDE SEQUENCE [LARGE SCALE GENOMIC DNA]</scope>
    <source>
        <strain evidence="3">ATCC 29202 / DSM 20476 / NCTC 11029 / RHS 1</strain>
    </source>
</reference>
<evidence type="ECO:0000313" key="2">
    <source>
        <dbReference type="EMBL" id="ACV23168.1"/>
    </source>
</evidence>
<organism evidence="2 3">
    <name type="scientific">Slackia heliotrinireducens (strain ATCC 29202 / DSM 20476 / NCTC 11029 / RHS 1)</name>
    <name type="common">Peptococcus heliotrinreducens</name>
    <dbReference type="NCBI Taxonomy" id="471855"/>
    <lineage>
        <taxon>Bacteria</taxon>
        <taxon>Bacillati</taxon>
        <taxon>Actinomycetota</taxon>
        <taxon>Coriobacteriia</taxon>
        <taxon>Eggerthellales</taxon>
        <taxon>Eggerthellaceae</taxon>
        <taxon>Slackia</taxon>
    </lineage>
</organism>
<dbReference type="InterPro" id="IPR029058">
    <property type="entry name" value="AB_hydrolase_fold"/>
</dbReference>
<dbReference type="ESTHER" id="slahd-c7n8d3">
    <property type="family name" value="Monoglyceridelipase_lysophospholip"/>
</dbReference>
<dbReference type="Proteomes" id="UP000002026">
    <property type="component" value="Chromosome"/>
</dbReference>
<dbReference type="InterPro" id="IPR022742">
    <property type="entry name" value="Hydrolase_4"/>
</dbReference>
<dbReference type="Pfam" id="PF12146">
    <property type="entry name" value="Hydrolase_4"/>
    <property type="match status" value="1"/>
</dbReference>
<name>C7N8D3_SLAHD</name>
<dbReference type="RefSeq" id="WP_012799268.1">
    <property type="nucleotide sequence ID" value="NC_013165.1"/>
</dbReference>
<dbReference type="HOGENOM" id="CLU_026209_1_0_11"/>
<dbReference type="InterPro" id="IPR051044">
    <property type="entry name" value="MAG_DAG_Lipase"/>
</dbReference>
<dbReference type="KEGG" id="shi:Shel_21580"/>
<dbReference type="EMBL" id="CP001684">
    <property type="protein sequence ID" value="ACV23168.1"/>
    <property type="molecule type" value="Genomic_DNA"/>
</dbReference>
<evidence type="ECO:0000259" key="1">
    <source>
        <dbReference type="Pfam" id="PF12146"/>
    </source>
</evidence>